<dbReference type="OrthoDB" id="45762at2759"/>
<dbReference type="Pfam" id="PF00595">
    <property type="entry name" value="PDZ"/>
    <property type="match status" value="1"/>
</dbReference>
<dbReference type="EMBL" id="CAICTM010000165">
    <property type="protein sequence ID" value="CAB9503454.1"/>
    <property type="molecule type" value="Genomic_DNA"/>
</dbReference>
<evidence type="ECO:0000259" key="2">
    <source>
        <dbReference type="PROSITE" id="PS50106"/>
    </source>
</evidence>
<proteinExistence type="predicted"/>
<dbReference type="PROSITE" id="PS50106">
    <property type="entry name" value="PDZ"/>
    <property type="match status" value="1"/>
</dbReference>
<feature type="chain" id="PRO_5040501428" description="PDZ domain-containing protein" evidence="1">
    <location>
        <begin position="22"/>
        <end position="255"/>
    </location>
</feature>
<dbReference type="CDD" id="cd00136">
    <property type="entry name" value="PDZ_canonical"/>
    <property type="match status" value="1"/>
</dbReference>
<dbReference type="InterPro" id="IPR001478">
    <property type="entry name" value="PDZ"/>
</dbReference>
<dbReference type="SMART" id="SM00228">
    <property type="entry name" value="PDZ"/>
    <property type="match status" value="1"/>
</dbReference>
<dbReference type="Gene3D" id="2.30.42.10">
    <property type="match status" value="1"/>
</dbReference>
<dbReference type="InterPro" id="IPR036034">
    <property type="entry name" value="PDZ_sf"/>
</dbReference>
<gene>
    <name evidence="3" type="ORF">SEMRO_166_G074160.1</name>
</gene>
<evidence type="ECO:0000313" key="3">
    <source>
        <dbReference type="EMBL" id="CAB9503454.1"/>
    </source>
</evidence>
<organism evidence="3 4">
    <name type="scientific">Seminavis robusta</name>
    <dbReference type="NCBI Taxonomy" id="568900"/>
    <lineage>
        <taxon>Eukaryota</taxon>
        <taxon>Sar</taxon>
        <taxon>Stramenopiles</taxon>
        <taxon>Ochrophyta</taxon>
        <taxon>Bacillariophyta</taxon>
        <taxon>Bacillariophyceae</taxon>
        <taxon>Bacillariophycidae</taxon>
        <taxon>Naviculales</taxon>
        <taxon>Naviculaceae</taxon>
        <taxon>Seminavis</taxon>
    </lineage>
</organism>
<keyword evidence="1" id="KW-0732">Signal</keyword>
<dbReference type="PANTHER" id="PTHR47661">
    <property type="entry name" value="PHOSPHOGLUCAN PHOSPHATASE LSF1, CHLOROPLASTIC"/>
    <property type="match status" value="1"/>
</dbReference>
<dbReference type="PANTHER" id="PTHR47661:SF2">
    <property type="entry name" value="PHOSPHOGLUCAN PHOSPHATASE LSF1, CHLOROPLASTIC"/>
    <property type="match status" value="1"/>
</dbReference>
<comment type="caution">
    <text evidence="3">The sequence shown here is derived from an EMBL/GenBank/DDBJ whole genome shotgun (WGS) entry which is preliminary data.</text>
</comment>
<sequence length="255" mass="27390">MPLKYLLLLTVTLSLWWSTNAFLPTPSSSRRIRSTSCTCLRALGDFTVELAKPLGLILEERDAGGVYVNEVAPGGSAAAHSSIVPGDVLLKVVDTNVEAADFDTVMDLIVAQPGDVPLTLGDGLGTLDMPKNVVNQLQSTEDAYFVDAVVRQAVREARMRNAQMGDLIQVEVVVGAGVQQNQPQPQQQQQQQSERAMVRFFAIFSTDGVSSYSCNVAATGVRSTKDGPIEIVSLSCAKDEGLGQTFDLILEQSQS</sequence>
<accession>A0A9N8DIV9</accession>
<name>A0A9N8DIV9_9STRA</name>
<evidence type="ECO:0000313" key="4">
    <source>
        <dbReference type="Proteomes" id="UP001153069"/>
    </source>
</evidence>
<keyword evidence="4" id="KW-1185">Reference proteome</keyword>
<feature type="domain" description="PDZ" evidence="2">
    <location>
        <begin position="54"/>
        <end position="120"/>
    </location>
</feature>
<dbReference type="SUPFAM" id="SSF50156">
    <property type="entry name" value="PDZ domain-like"/>
    <property type="match status" value="1"/>
</dbReference>
<dbReference type="AlphaFoldDB" id="A0A9N8DIV9"/>
<protein>
    <recommendedName>
        <fullName evidence="2">PDZ domain-containing protein</fullName>
    </recommendedName>
</protein>
<reference evidence="3" key="1">
    <citation type="submission" date="2020-06" db="EMBL/GenBank/DDBJ databases">
        <authorList>
            <consortium name="Plant Systems Biology data submission"/>
        </authorList>
    </citation>
    <scope>NUCLEOTIDE SEQUENCE</scope>
    <source>
        <strain evidence="3">D6</strain>
    </source>
</reference>
<dbReference type="Proteomes" id="UP001153069">
    <property type="component" value="Unassembled WGS sequence"/>
</dbReference>
<feature type="signal peptide" evidence="1">
    <location>
        <begin position="1"/>
        <end position="21"/>
    </location>
</feature>
<evidence type="ECO:0000256" key="1">
    <source>
        <dbReference type="SAM" id="SignalP"/>
    </source>
</evidence>